<evidence type="ECO:0000313" key="3">
    <source>
        <dbReference type="EMBL" id="SDN17528.1"/>
    </source>
</evidence>
<evidence type="ECO:0000259" key="2">
    <source>
        <dbReference type="Pfam" id="PF19053"/>
    </source>
</evidence>
<keyword evidence="1" id="KW-0812">Transmembrane</keyword>
<dbReference type="Pfam" id="PF19053">
    <property type="entry name" value="EccD"/>
    <property type="match status" value="1"/>
</dbReference>
<evidence type="ECO:0000256" key="1">
    <source>
        <dbReference type="SAM" id="Phobius"/>
    </source>
</evidence>
<accession>A0A1G9Z7I0</accession>
<feature type="transmembrane region" description="Helical" evidence="1">
    <location>
        <begin position="294"/>
        <end position="314"/>
    </location>
</feature>
<organism evidence="3 4">
    <name type="scientific">Actinomyces ruminicola</name>
    <dbReference type="NCBI Taxonomy" id="332524"/>
    <lineage>
        <taxon>Bacteria</taxon>
        <taxon>Bacillati</taxon>
        <taxon>Actinomycetota</taxon>
        <taxon>Actinomycetes</taxon>
        <taxon>Actinomycetales</taxon>
        <taxon>Actinomycetaceae</taxon>
        <taxon>Actinomyces</taxon>
    </lineage>
</organism>
<feature type="transmembrane region" description="Helical" evidence="1">
    <location>
        <begin position="375"/>
        <end position="394"/>
    </location>
</feature>
<sequence>MIPYTRITLVADRSRAELVLPSTEPVGAQMPTLLSLLGDQSGRSGAPTATHLVRTDGRLVDPELDLVTQEVLDGEVLRVVADDEIPPPARVSDLSEAMADLTEAHPGRWRRTDRPLGVGILIGVLTALAVWPQLQGLAPTAHTWVALTGLALLFAVAALRRSGIGPAGVDVLGMCLLLGLLAAQGLTLATTGTGPGALAALALLLLTTAALGLAGGRLGWSTGAAVGLGAEGAWMLIAALSPTTKLAHGLLAVLALILAGCLPWIALVVSGAARLDDTALTGVLPPRDRARRSLTAAHDSLLVSCLVAAGALAWATENLARQDDPWGRWLAVAVVIAAALRSRAFPLRAEVIALWLACLPAPLMLASPLPWSQRAALLAVAVLVLAAASLYQSADQTRVRLRRLGDLVETAATVATLPLLCGLDGLFAHLLGLFS</sequence>
<gene>
    <name evidence="3" type="ORF">SAMN04487766_11644</name>
</gene>
<evidence type="ECO:0000313" key="4">
    <source>
        <dbReference type="Proteomes" id="UP000199671"/>
    </source>
</evidence>
<feature type="transmembrane region" description="Helical" evidence="1">
    <location>
        <begin position="351"/>
        <end position="369"/>
    </location>
</feature>
<dbReference type="Pfam" id="PF08817">
    <property type="entry name" value="YukD"/>
    <property type="match status" value="1"/>
</dbReference>
<keyword evidence="1" id="KW-0472">Membrane</keyword>
<feature type="transmembrane region" description="Helical" evidence="1">
    <location>
        <begin position="326"/>
        <end position="344"/>
    </location>
</feature>
<keyword evidence="1" id="KW-1133">Transmembrane helix</keyword>
<feature type="domain" description="EccD-like transmembrane" evidence="2">
    <location>
        <begin position="116"/>
        <end position="433"/>
    </location>
</feature>
<dbReference type="InterPro" id="IPR024962">
    <property type="entry name" value="YukD-like"/>
</dbReference>
<dbReference type="OrthoDB" id="3326149at2"/>
<feature type="transmembrane region" description="Helical" evidence="1">
    <location>
        <begin position="196"/>
        <end position="215"/>
    </location>
</feature>
<proteinExistence type="predicted"/>
<dbReference type="Proteomes" id="UP000199671">
    <property type="component" value="Unassembled WGS sequence"/>
</dbReference>
<feature type="transmembrane region" description="Helical" evidence="1">
    <location>
        <begin position="222"/>
        <end position="240"/>
    </location>
</feature>
<feature type="transmembrane region" description="Helical" evidence="1">
    <location>
        <begin position="171"/>
        <end position="190"/>
    </location>
</feature>
<reference evidence="3 4" key="1">
    <citation type="submission" date="2016-10" db="EMBL/GenBank/DDBJ databases">
        <authorList>
            <person name="de Groot N.N."/>
        </authorList>
    </citation>
    <scope>NUCLEOTIDE SEQUENCE [LARGE SCALE GENOMIC DNA]</scope>
    <source>
        <strain evidence="3 4">KPR-7B</strain>
    </source>
</reference>
<dbReference type="AlphaFoldDB" id="A0A1G9Z7I0"/>
<dbReference type="Gene3D" id="3.10.20.90">
    <property type="entry name" value="Phosphatidylinositol 3-kinase Catalytic Subunit, Chain A, domain 1"/>
    <property type="match status" value="1"/>
</dbReference>
<dbReference type="EMBL" id="FNHU01000016">
    <property type="protein sequence ID" value="SDN17528.1"/>
    <property type="molecule type" value="Genomic_DNA"/>
</dbReference>
<protein>
    <submittedName>
        <fullName evidence="3">WXG100 protein secretion system (Wss), protein YukD</fullName>
    </submittedName>
</protein>
<name>A0A1G9Z7I0_9ACTO</name>
<feature type="transmembrane region" description="Helical" evidence="1">
    <location>
        <begin position="116"/>
        <end position="134"/>
    </location>
</feature>
<feature type="transmembrane region" description="Helical" evidence="1">
    <location>
        <begin position="246"/>
        <end position="273"/>
    </location>
</feature>
<dbReference type="InterPro" id="IPR044049">
    <property type="entry name" value="EccD_transm"/>
</dbReference>
<feature type="transmembrane region" description="Helical" evidence="1">
    <location>
        <begin position="140"/>
        <end position="159"/>
    </location>
</feature>
<dbReference type="RefSeq" id="WP_092612407.1">
    <property type="nucleotide sequence ID" value="NZ_FNHU01000016.1"/>
</dbReference>